<comment type="similarity">
    <text evidence="1">Belongs to the short-chain dehydrogenases/reductases (SDR) family.</text>
</comment>
<evidence type="ECO:0000256" key="4">
    <source>
        <dbReference type="ARBA" id="ARBA00023098"/>
    </source>
</evidence>
<dbReference type="PRINTS" id="PR00080">
    <property type="entry name" value="SDRFAMILY"/>
</dbReference>
<keyword evidence="3" id="KW-0520">NAD</keyword>
<name>A0A8J3VHF6_9ACTN</name>
<gene>
    <name evidence="7" type="primary">fabG3</name>
    <name evidence="7" type="ORF">Rhe02_42740</name>
</gene>
<comment type="caution">
    <text evidence="7">The sequence shown here is derived from an EMBL/GenBank/DDBJ whole genome shotgun (WGS) entry which is preliminary data.</text>
</comment>
<dbReference type="InterPro" id="IPR002347">
    <property type="entry name" value="SDR_fam"/>
</dbReference>
<keyword evidence="5" id="KW-0753">Steroid metabolism</keyword>
<evidence type="ECO:0000256" key="3">
    <source>
        <dbReference type="ARBA" id="ARBA00023027"/>
    </source>
</evidence>
<dbReference type="SMART" id="SM00822">
    <property type="entry name" value="PKS_KR"/>
    <property type="match status" value="1"/>
</dbReference>
<dbReference type="GO" id="GO:0008202">
    <property type="term" value="P:steroid metabolic process"/>
    <property type="evidence" value="ECO:0007669"/>
    <property type="project" value="UniProtKB-KW"/>
</dbReference>
<dbReference type="PANTHER" id="PTHR43180">
    <property type="entry name" value="3-OXOACYL-(ACYL-CARRIER-PROTEIN) REDUCTASE (AFU_ORTHOLOGUE AFUA_6G11210)"/>
    <property type="match status" value="1"/>
</dbReference>
<dbReference type="EMBL" id="BONY01000025">
    <property type="protein sequence ID" value="GIH06207.1"/>
    <property type="molecule type" value="Genomic_DNA"/>
</dbReference>
<evidence type="ECO:0000313" key="8">
    <source>
        <dbReference type="Proteomes" id="UP000612899"/>
    </source>
</evidence>
<protein>
    <submittedName>
        <fullName evidence="7">3-alpha-(Or 20-beta)-hydroxysteroid dehydrogenase</fullName>
    </submittedName>
</protein>
<dbReference type="RefSeq" id="WP_203910028.1">
    <property type="nucleotide sequence ID" value="NZ_BONY01000025.1"/>
</dbReference>
<dbReference type="FunFam" id="3.40.50.720:FF:000084">
    <property type="entry name" value="Short-chain dehydrogenase reductase"/>
    <property type="match status" value="1"/>
</dbReference>
<evidence type="ECO:0000256" key="1">
    <source>
        <dbReference type="ARBA" id="ARBA00006484"/>
    </source>
</evidence>
<keyword evidence="8" id="KW-1185">Reference proteome</keyword>
<keyword evidence="4" id="KW-0443">Lipid metabolism</keyword>
<evidence type="ECO:0000313" key="7">
    <source>
        <dbReference type="EMBL" id="GIH06207.1"/>
    </source>
</evidence>
<evidence type="ECO:0000259" key="6">
    <source>
        <dbReference type="SMART" id="SM00822"/>
    </source>
</evidence>
<dbReference type="GO" id="GO:0016491">
    <property type="term" value="F:oxidoreductase activity"/>
    <property type="evidence" value="ECO:0007669"/>
    <property type="project" value="UniProtKB-KW"/>
</dbReference>
<dbReference type="PANTHER" id="PTHR43180:SF28">
    <property type="entry name" value="NAD(P)-BINDING ROSSMANN-FOLD SUPERFAMILY PROTEIN"/>
    <property type="match status" value="1"/>
</dbReference>
<accession>A0A8J3VHF6</accession>
<dbReference type="PRINTS" id="PR00081">
    <property type="entry name" value="GDHRDH"/>
</dbReference>
<dbReference type="Pfam" id="PF13561">
    <property type="entry name" value="adh_short_C2"/>
    <property type="match status" value="1"/>
</dbReference>
<reference evidence="7" key="1">
    <citation type="submission" date="2021-01" db="EMBL/GenBank/DDBJ databases">
        <title>Whole genome shotgun sequence of Rhizocola hellebori NBRC 109834.</title>
        <authorList>
            <person name="Komaki H."/>
            <person name="Tamura T."/>
        </authorList>
    </citation>
    <scope>NUCLEOTIDE SEQUENCE</scope>
    <source>
        <strain evidence="7">NBRC 109834</strain>
    </source>
</reference>
<evidence type="ECO:0000256" key="2">
    <source>
        <dbReference type="ARBA" id="ARBA00023002"/>
    </source>
</evidence>
<feature type="domain" description="Ketoreductase" evidence="6">
    <location>
        <begin position="7"/>
        <end position="190"/>
    </location>
</feature>
<proteinExistence type="inferred from homology"/>
<dbReference type="Gene3D" id="3.40.50.720">
    <property type="entry name" value="NAD(P)-binding Rossmann-like Domain"/>
    <property type="match status" value="1"/>
</dbReference>
<keyword evidence="2" id="KW-0560">Oxidoreductase</keyword>
<dbReference type="InterPro" id="IPR020904">
    <property type="entry name" value="Sc_DH/Rdtase_CS"/>
</dbReference>
<evidence type="ECO:0000256" key="5">
    <source>
        <dbReference type="ARBA" id="ARBA00023221"/>
    </source>
</evidence>
<dbReference type="PROSITE" id="PS00061">
    <property type="entry name" value="ADH_SHORT"/>
    <property type="match status" value="1"/>
</dbReference>
<dbReference type="NCBIfam" id="NF005559">
    <property type="entry name" value="PRK07231.1"/>
    <property type="match status" value="1"/>
</dbReference>
<dbReference type="AlphaFoldDB" id="A0A8J3VHF6"/>
<dbReference type="InterPro" id="IPR036291">
    <property type="entry name" value="NAD(P)-bd_dom_sf"/>
</dbReference>
<organism evidence="7 8">
    <name type="scientific">Rhizocola hellebori</name>
    <dbReference type="NCBI Taxonomy" id="1392758"/>
    <lineage>
        <taxon>Bacteria</taxon>
        <taxon>Bacillati</taxon>
        <taxon>Actinomycetota</taxon>
        <taxon>Actinomycetes</taxon>
        <taxon>Micromonosporales</taxon>
        <taxon>Micromonosporaceae</taxon>
        <taxon>Rhizocola</taxon>
    </lineage>
</organism>
<sequence length="253" mass="26217">MGKLEGKVALITGGARGMGKSHVRHLVAQGARVVFGDVLDDAGNAVAAKLSSESARYVHQDVTSEDDWAAAVATTLETFGRLDVLVNNAGVLRHAKIADMSPAEFRRVLEINVVGSWLGIRAVIDPMIAAGGGSIINISSIEGFTGAAGLSAYSASKFAIRGITKSAAQELGQHGIRVNSIHPGGIMTPMAMEAAQTMTDVDGASFLKAMPIPRFGEPVEVSRLVAFLASDESSYSTGSEFIADGGILSGPGY</sequence>
<dbReference type="Proteomes" id="UP000612899">
    <property type="component" value="Unassembled WGS sequence"/>
</dbReference>
<dbReference type="SUPFAM" id="SSF51735">
    <property type="entry name" value="NAD(P)-binding Rossmann-fold domains"/>
    <property type="match status" value="1"/>
</dbReference>
<dbReference type="InterPro" id="IPR057326">
    <property type="entry name" value="KR_dom"/>
</dbReference>